<dbReference type="GO" id="GO:0009279">
    <property type="term" value="C:cell outer membrane"/>
    <property type="evidence" value="ECO:0007669"/>
    <property type="project" value="UniProtKB-SubCell"/>
</dbReference>
<evidence type="ECO:0000256" key="9">
    <source>
        <dbReference type="ARBA" id="ARBA00023065"/>
    </source>
</evidence>
<dbReference type="PROSITE" id="PS52016">
    <property type="entry name" value="TONB_DEPENDENT_REC_3"/>
    <property type="match status" value="1"/>
</dbReference>
<evidence type="ECO:0000256" key="2">
    <source>
        <dbReference type="ARBA" id="ARBA00009810"/>
    </source>
</evidence>
<comment type="subcellular location">
    <subcellularLocation>
        <location evidence="1 14">Cell outer membrane</location>
        <topology evidence="1 14">Multi-pass membrane protein</topology>
    </subcellularLocation>
</comment>
<evidence type="ECO:0000256" key="1">
    <source>
        <dbReference type="ARBA" id="ARBA00004571"/>
    </source>
</evidence>
<dbReference type="GO" id="GO:0015344">
    <property type="term" value="F:siderophore uptake transmembrane transporter activity"/>
    <property type="evidence" value="ECO:0007669"/>
    <property type="project" value="TreeGrafter"/>
</dbReference>
<feature type="domain" description="TonB-dependent receptor-like beta-barrel" evidence="17">
    <location>
        <begin position="236"/>
        <end position="693"/>
    </location>
</feature>
<evidence type="ECO:0000256" key="7">
    <source>
        <dbReference type="ARBA" id="ARBA00022729"/>
    </source>
</evidence>
<keyword evidence="6 14" id="KW-0812">Transmembrane</keyword>
<keyword evidence="12 19" id="KW-0675">Receptor</keyword>
<dbReference type="eggNOG" id="COG4774">
    <property type="taxonomic scope" value="Bacteria"/>
</dbReference>
<keyword evidence="7 16" id="KW-0732">Signal</keyword>
<evidence type="ECO:0000259" key="17">
    <source>
        <dbReference type="Pfam" id="PF00593"/>
    </source>
</evidence>
<evidence type="ECO:0000256" key="15">
    <source>
        <dbReference type="RuleBase" id="RU003357"/>
    </source>
</evidence>
<evidence type="ECO:0000259" key="18">
    <source>
        <dbReference type="Pfam" id="PF07715"/>
    </source>
</evidence>
<evidence type="ECO:0000256" key="10">
    <source>
        <dbReference type="ARBA" id="ARBA00023077"/>
    </source>
</evidence>
<keyword evidence="20" id="KW-1185">Reference proteome</keyword>
<dbReference type="HOGENOM" id="CLU_008287_9_1_4"/>
<evidence type="ECO:0000313" key="20">
    <source>
        <dbReference type="Proteomes" id="UP000002440"/>
    </source>
</evidence>
<dbReference type="GO" id="GO:0015891">
    <property type="term" value="P:siderophore transport"/>
    <property type="evidence" value="ECO:0007669"/>
    <property type="project" value="InterPro"/>
</dbReference>
<proteinExistence type="inferred from homology"/>
<dbReference type="Proteomes" id="UP000002440">
    <property type="component" value="Chromosome"/>
</dbReference>
<dbReference type="EMBL" id="CP000284">
    <property type="protein sequence ID" value="ABE50585.1"/>
    <property type="molecule type" value="Genomic_DNA"/>
</dbReference>
<reference evidence="19 20" key="1">
    <citation type="submission" date="2006-03" db="EMBL/GenBank/DDBJ databases">
        <title>Complete sequence of Methylobacillus flagellatus KT.</title>
        <authorList>
            <consortium name="US DOE Joint Genome Institute"/>
            <person name="Copeland A."/>
            <person name="Lucas S."/>
            <person name="Lapidus A."/>
            <person name="Barry K."/>
            <person name="Detter J.C."/>
            <person name="Glavina del Rio T."/>
            <person name="Hammon N."/>
            <person name="Israni S."/>
            <person name="Dalin E."/>
            <person name="Tice H."/>
            <person name="Pitluck S."/>
            <person name="Brettin T."/>
            <person name="Bruce D."/>
            <person name="Han C."/>
            <person name="Tapia R."/>
            <person name="Saunders E."/>
            <person name="Gilna P."/>
            <person name="Schmutz J."/>
            <person name="Larimer F."/>
            <person name="Land M."/>
            <person name="Kyrpides N."/>
            <person name="Anderson I."/>
            <person name="Richardson P."/>
        </authorList>
    </citation>
    <scope>NUCLEOTIDE SEQUENCE [LARGE SCALE GENOMIC DNA]</scope>
    <source>
        <strain evidence="20">KT / ATCC 51484 / DSM 6875</strain>
    </source>
</reference>
<dbReference type="FunFam" id="2.170.130.10:FF:000001">
    <property type="entry name" value="Catecholate siderophore TonB-dependent receptor"/>
    <property type="match status" value="1"/>
</dbReference>
<keyword evidence="5" id="KW-0410">Iron transport</keyword>
<gene>
    <name evidence="19" type="ordered locus">Mfla_2318</name>
</gene>
<dbReference type="InterPro" id="IPR000531">
    <property type="entry name" value="Beta-barrel_TonB"/>
</dbReference>
<dbReference type="InterPro" id="IPR039426">
    <property type="entry name" value="TonB-dep_rcpt-like"/>
</dbReference>
<dbReference type="PANTHER" id="PTHR32552">
    <property type="entry name" value="FERRICHROME IRON RECEPTOR-RELATED"/>
    <property type="match status" value="1"/>
</dbReference>
<dbReference type="Pfam" id="PF07715">
    <property type="entry name" value="Plug"/>
    <property type="match status" value="1"/>
</dbReference>
<dbReference type="OrthoDB" id="8732650at2"/>
<organism evidence="19 20">
    <name type="scientific">Methylobacillus flagellatus (strain ATCC 51484 / DSM 6875 / VKM B-1610 / KT)</name>
    <dbReference type="NCBI Taxonomy" id="265072"/>
    <lineage>
        <taxon>Bacteria</taxon>
        <taxon>Pseudomonadati</taxon>
        <taxon>Pseudomonadota</taxon>
        <taxon>Betaproteobacteria</taxon>
        <taxon>Nitrosomonadales</taxon>
        <taxon>Methylophilaceae</taxon>
        <taxon>Methylobacillus</taxon>
    </lineage>
</organism>
<dbReference type="Pfam" id="PF00593">
    <property type="entry name" value="TonB_dep_Rec_b-barrel"/>
    <property type="match status" value="1"/>
</dbReference>
<dbReference type="KEGG" id="mfa:Mfla_2318"/>
<evidence type="ECO:0000256" key="13">
    <source>
        <dbReference type="ARBA" id="ARBA00023237"/>
    </source>
</evidence>
<evidence type="ECO:0000256" key="11">
    <source>
        <dbReference type="ARBA" id="ARBA00023136"/>
    </source>
</evidence>
<sequence length="724" mass="78945">MQISSKKKTIHFQRVTTAVALAFAGASHAAEEGGALPEVSVSAKKEASYKVDRVSSPKFTEPLLDTPKSITVVNEELIQARGLMSLTDILRTTPGVTLGSGEGGTPMGDRPFIRGYEASTDLQIDGIRQVGRFSHEIFNLESVEIIKGPGSMQNGRGSTGGVINMVTKKPKAENFTSAGVTWGTDQTKRFTVDTNWLLGDEAALRINLVHHDANVAGREAVELERKGIAAALALGLNTSTRANVSFYHFESDDTPDLGLPFSAGGALRTPPRVDRDNFYGLKNRDFREQNADQITLRLEHDFDHGFTLRNTTMYTRTTNQYIMTRPSFANAAAFANGIVDQSIRGSRRLTEGMLNQTDYFGSVELFGMKHNISTGIEISKEELSSGGYQTATGGNTNAAGTTTDLYNPNPYAPFPGGPFRRTDYGDPFKYNTRAWYASDTIHFNEQWQANVGIRLDHYRVVDTSDPTVHRKDRMFNYTLGLLYKPAPNGSVYFNLGTSSNPTGETAGQSGGADGVAGGRLTAANMNVAPERTRAVELGTKWDVFNNRLSLTAAIFETKKTDARAADPTTGEVALVGDNSVKGIDLGAAGNITDKWSVWGGVVFMDPVLDKFAANTTSDYSGNQSKFIAKRSGSLWTMYKVTPKFSVGGGAIYAGKRYLDDANTMFFDSTWRWDASATYEVNQKLSLRLNVLNLTDERIYDASHVGIFAVMAPGRSALLNATYHF</sequence>
<keyword evidence="3 14" id="KW-0813">Transport</keyword>
<dbReference type="NCBIfam" id="TIGR01783">
    <property type="entry name" value="TonB-siderophor"/>
    <property type="match status" value="1"/>
</dbReference>
<keyword evidence="8" id="KW-0408">Iron</keyword>
<feature type="signal peptide" evidence="16">
    <location>
        <begin position="1"/>
        <end position="29"/>
    </location>
</feature>
<dbReference type="InterPro" id="IPR012910">
    <property type="entry name" value="Plug_dom"/>
</dbReference>
<accession>Q1GYV2</accession>
<dbReference type="SUPFAM" id="SSF56935">
    <property type="entry name" value="Porins"/>
    <property type="match status" value="1"/>
</dbReference>
<dbReference type="AlphaFoldDB" id="Q1GYV2"/>
<dbReference type="CDD" id="cd01347">
    <property type="entry name" value="ligand_gated_channel"/>
    <property type="match status" value="1"/>
</dbReference>
<dbReference type="GO" id="GO:0038023">
    <property type="term" value="F:signaling receptor activity"/>
    <property type="evidence" value="ECO:0007669"/>
    <property type="project" value="InterPro"/>
</dbReference>
<dbReference type="InterPro" id="IPR010105">
    <property type="entry name" value="TonB_sidphr_rcpt"/>
</dbReference>
<dbReference type="STRING" id="265072.Mfla_2318"/>
<keyword evidence="10 15" id="KW-0798">TonB box</keyword>
<keyword evidence="4 14" id="KW-1134">Transmembrane beta strand</keyword>
<evidence type="ECO:0000256" key="16">
    <source>
        <dbReference type="SAM" id="SignalP"/>
    </source>
</evidence>
<evidence type="ECO:0000256" key="4">
    <source>
        <dbReference type="ARBA" id="ARBA00022452"/>
    </source>
</evidence>
<feature type="chain" id="PRO_5004189447" evidence="16">
    <location>
        <begin position="30"/>
        <end position="724"/>
    </location>
</feature>
<dbReference type="Gene3D" id="2.40.170.20">
    <property type="entry name" value="TonB-dependent receptor, beta-barrel domain"/>
    <property type="match status" value="1"/>
</dbReference>
<comment type="similarity">
    <text evidence="2 14 15">Belongs to the TonB-dependent receptor family.</text>
</comment>
<evidence type="ECO:0000256" key="8">
    <source>
        <dbReference type="ARBA" id="ARBA00023004"/>
    </source>
</evidence>
<name>Q1GYV2_METFK</name>
<protein>
    <submittedName>
        <fullName evidence="19">TonB-dependent siderophore receptor</fullName>
    </submittedName>
</protein>
<evidence type="ECO:0000313" key="19">
    <source>
        <dbReference type="EMBL" id="ABE50585.1"/>
    </source>
</evidence>
<dbReference type="PANTHER" id="PTHR32552:SF89">
    <property type="entry name" value="CATECHOLATE SIDEROPHORE RECEPTOR FIU"/>
    <property type="match status" value="1"/>
</dbReference>
<dbReference type="InterPro" id="IPR037066">
    <property type="entry name" value="Plug_dom_sf"/>
</dbReference>
<keyword evidence="11 14" id="KW-0472">Membrane</keyword>
<evidence type="ECO:0000256" key="3">
    <source>
        <dbReference type="ARBA" id="ARBA00022448"/>
    </source>
</evidence>
<dbReference type="InterPro" id="IPR036942">
    <property type="entry name" value="Beta-barrel_TonB_sf"/>
</dbReference>
<feature type="domain" description="TonB-dependent receptor plug" evidence="18">
    <location>
        <begin position="63"/>
        <end position="162"/>
    </location>
</feature>
<evidence type="ECO:0000256" key="5">
    <source>
        <dbReference type="ARBA" id="ARBA00022496"/>
    </source>
</evidence>
<keyword evidence="9" id="KW-0406">Ion transport</keyword>
<evidence type="ECO:0000256" key="14">
    <source>
        <dbReference type="PROSITE-ProRule" id="PRU01360"/>
    </source>
</evidence>
<evidence type="ECO:0000256" key="6">
    <source>
        <dbReference type="ARBA" id="ARBA00022692"/>
    </source>
</evidence>
<keyword evidence="13 14" id="KW-0998">Cell outer membrane</keyword>
<dbReference type="Gene3D" id="2.170.130.10">
    <property type="entry name" value="TonB-dependent receptor, plug domain"/>
    <property type="match status" value="1"/>
</dbReference>
<evidence type="ECO:0000256" key="12">
    <source>
        <dbReference type="ARBA" id="ARBA00023170"/>
    </source>
</evidence>